<dbReference type="KEGG" id="pmaw:MACH26_20480"/>
<feature type="binding site" evidence="3">
    <location>
        <position position="56"/>
    </location>
    <ligand>
        <name>substrate</name>
    </ligand>
</feature>
<comment type="cofactor">
    <cofactor evidence="3">
        <name>Zn(2+)</name>
        <dbReference type="ChEBI" id="CHEBI:29105"/>
    </cofactor>
    <text evidence="3">Binds 1 zinc ion per subunit.</text>
</comment>
<dbReference type="PANTHER" id="PTHR11085:SF4">
    <property type="entry name" value="NAD-DEPENDENT PROTEIN DEACYLASE"/>
    <property type="match status" value="1"/>
</dbReference>
<evidence type="ECO:0000313" key="7">
    <source>
        <dbReference type="Proteomes" id="UP001333710"/>
    </source>
</evidence>
<dbReference type="HAMAP" id="MF_01121">
    <property type="entry name" value="Sirtuin_ClassIII"/>
    <property type="match status" value="1"/>
</dbReference>
<dbReference type="InterPro" id="IPR026591">
    <property type="entry name" value="Sirtuin_cat_small_dom_sf"/>
</dbReference>
<comment type="catalytic activity">
    <reaction evidence="3">
        <text>N(6)-succinyl-L-lysyl-[protein] + NAD(+) + H2O = 2''-O-succinyl-ADP-D-ribose + nicotinamide + L-lysyl-[protein]</text>
        <dbReference type="Rhea" id="RHEA:47668"/>
        <dbReference type="Rhea" id="RHEA-COMP:9752"/>
        <dbReference type="Rhea" id="RHEA-COMP:11877"/>
        <dbReference type="ChEBI" id="CHEBI:15377"/>
        <dbReference type="ChEBI" id="CHEBI:17154"/>
        <dbReference type="ChEBI" id="CHEBI:29969"/>
        <dbReference type="ChEBI" id="CHEBI:57540"/>
        <dbReference type="ChEBI" id="CHEBI:87830"/>
        <dbReference type="ChEBI" id="CHEBI:87832"/>
    </reaction>
</comment>
<feature type="domain" description="Deacetylase sirtuin-type" evidence="5">
    <location>
        <begin position="1"/>
        <end position="230"/>
    </location>
</feature>
<gene>
    <name evidence="3 6" type="primary">cobB</name>
    <name evidence="6" type="ORF">MACH26_20480</name>
</gene>
<dbReference type="GO" id="GO:0017136">
    <property type="term" value="F:histone deacetylase activity, NAD-dependent"/>
    <property type="evidence" value="ECO:0007669"/>
    <property type="project" value="TreeGrafter"/>
</dbReference>
<feature type="binding site" evidence="3">
    <location>
        <position position="116"/>
    </location>
    <ligand>
        <name>Zn(2+)</name>
        <dbReference type="ChEBI" id="CHEBI:29105"/>
    </ligand>
</feature>
<dbReference type="CDD" id="cd01412">
    <property type="entry name" value="SIRT5_Af1_CobB"/>
    <property type="match status" value="1"/>
</dbReference>
<evidence type="ECO:0000256" key="1">
    <source>
        <dbReference type="ARBA" id="ARBA00022679"/>
    </source>
</evidence>
<dbReference type="Gene3D" id="3.30.1600.10">
    <property type="entry name" value="SIR2/SIRT2 'Small Domain"/>
    <property type="match status" value="1"/>
</dbReference>
<dbReference type="InterPro" id="IPR027546">
    <property type="entry name" value="Sirtuin_class_III"/>
</dbReference>
<dbReference type="InterPro" id="IPR026590">
    <property type="entry name" value="Ssirtuin_cat_dom"/>
</dbReference>
<accession>A0AA48KRW0</accession>
<feature type="binding site" evidence="3">
    <location>
        <begin position="90"/>
        <end position="93"/>
    </location>
    <ligand>
        <name>NAD(+)</name>
        <dbReference type="ChEBI" id="CHEBI:57540"/>
    </ligand>
</feature>
<comment type="catalytic activity">
    <reaction evidence="3">
        <text>N(6)-acetyl-L-lysyl-[protein] + NAD(+) + H2O = 2''-O-acetyl-ADP-D-ribose + nicotinamide + L-lysyl-[protein]</text>
        <dbReference type="Rhea" id="RHEA:43636"/>
        <dbReference type="Rhea" id="RHEA-COMP:9752"/>
        <dbReference type="Rhea" id="RHEA-COMP:10731"/>
        <dbReference type="ChEBI" id="CHEBI:15377"/>
        <dbReference type="ChEBI" id="CHEBI:17154"/>
        <dbReference type="ChEBI" id="CHEBI:29969"/>
        <dbReference type="ChEBI" id="CHEBI:57540"/>
        <dbReference type="ChEBI" id="CHEBI:61930"/>
        <dbReference type="ChEBI" id="CHEBI:83767"/>
        <dbReference type="EC" id="2.3.1.286"/>
    </reaction>
</comment>
<dbReference type="GO" id="GO:0008270">
    <property type="term" value="F:zinc ion binding"/>
    <property type="evidence" value="ECO:0007669"/>
    <property type="project" value="UniProtKB-UniRule"/>
</dbReference>
<keyword evidence="3" id="KW-0963">Cytoplasm</keyword>
<feature type="binding site" evidence="3">
    <location>
        <begin position="175"/>
        <end position="177"/>
    </location>
    <ligand>
        <name>NAD(+)</name>
        <dbReference type="ChEBI" id="CHEBI:57540"/>
    </ligand>
</feature>
<dbReference type="AlphaFoldDB" id="A0AA48KRW0"/>
<comment type="subcellular location">
    <subcellularLocation>
        <location evidence="3">Cytoplasm</location>
    </subcellularLocation>
</comment>
<comment type="domain">
    <text evidence="3">2 residues (Tyr-53 and Arg-56) present in a large hydrophobic pocket are probably involved in substrate specificity. They are important for desuccinylation activity, but dispensable for deacetylation activity.</text>
</comment>
<comment type="function">
    <text evidence="3">NAD-dependent lysine deacetylase and desuccinylase that specifically removes acetyl and succinyl groups on target proteins. Modulates the activities of several proteins which are inactive in their acylated form.</text>
</comment>
<dbReference type="Proteomes" id="UP001333710">
    <property type="component" value="Chromosome"/>
</dbReference>
<dbReference type="PROSITE" id="PS50305">
    <property type="entry name" value="SIRTUIN"/>
    <property type="match status" value="1"/>
</dbReference>
<evidence type="ECO:0000256" key="2">
    <source>
        <dbReference type="ARBA" id="ARBA00023027"/>
    </source>
</evidence>
<evidence type="ECO:0000256" key="3">
    <source>
        <dbReference type="HAMAP-Rule" id="MF_01121"/>
    </source>
</evidence>
<dbReference type="EC" id="2.3.1.286" evidence="3"/>
<dbReference type="Pfam" id="PF02146">
    <property type="entry name" value="SIR2"/>
    <property type="match status" value="1"/>
</dbReference>
<keyword evidence="3" id="KW-0479">Metal-binding</keyword>
<dbReference type="SUPFAM" id="SSF52467">
    <property type="entry name" value="DHS-like NAD/FAD-binding domain"/>
    <property type="match status" value="1"/>
</dbReference>
<proteinExistence type="inferred from homology"/>
<feature type="binding site" evidence="3">
    <location>
        <begin position="9"/>
        <end position="28"/>
    </location>
    <ligand>
        <name>NAD(+)</name>
        <dbReference type="ChEBI" id="CHEBI:57540"/>
    </ligand>
</feature>
<dbReference type="GO" id="GO:0036055">
    <property type="term" value="F:protein-succinyllysine desuccinylase activity"/>
    <property type="evidence" value="ECO:0007669"/>
    <property type="project" value="UniProtKB-UniRule"/>
</dbReference>
<keyword evidence="1" id="KW-0808">Transferase</keyword>
<dbReference type="GO" id="GO:0036054">
    <property type="term" value="F:protein-malonyllysine demalonylase activity"/>
    <property type="evidence" value="ECO:0007669"/>
    <property type="project" value="InterPro"/>
</dbReference>
<feature type="binding site" evidence="3">
    <location>
        <position position="53"/>
    </location>
    <ligand>
        <name>substrate</name>
    </ligand>
</feature>
<evidence type="ECO:0000256" key="4">
    <source>
        <dbReference type="PROSITE-ProRule" id="PRU00236"/>
    </source>
</evidence>
<feature type="active site" description="Proton acceptor" evidence="3">
    <location>
        <position position="108"/>
    </location>
</feature>
<dbReference type="NCBIfam" id="NF001755">
    <property type="entry name" value="PRK00481.1-5"/>
    <property type="match status" value="1"/>
</dbReference>
<keyword evidence="3" id="KW-0862">Zinc</keyword>
<dbReference type="Gene3D" id="3.40.50.1220">
    <property type="entry name" value="TPP-binding domain"/>
    <property type="match status" value="1"/>
</dbReference>
<name>A0AA48KRW0_9ALTE</name>
<dbReference type="InterPro" id="IPR029035">
    <property type="entry name" value="DHS-like_NAD/FAD-binding_dom"/>
</dbReference>
<dbReference type="PANTHER" id="PTHR11085">
    <property type="entry name" value="NAD-DEPENDENT PROTEIN DEACYLASE SIRTUIN-5, MITOCHONDRIAL-RELATED"/>
    <property type="match status" value="1"/>
</dbReference>
<sequence>MSKVVVLTGAGISAESGLKTFRDNDGLWEEHRVEEVATPEAFALNPDLVYRFYNLRRAQLQSPEVQPNTAHYALAELEKKLGRDLLIVTQNVDNLHERAGNKNVLHMHGELLAAKCCKTGKSIPWTESLDQGNACSCCYPARRMRPDIVWFGEMPYHMEDIYDALYNADIFIAIGTSGHVYPAAGFVSQAANFGARTVEINMEPSAVESHFDEQYYGLASERVPEFLSSL</sequence>
<feature type="binding site" evidence="3">
    <location>
        <position position="219"/>
    </location>
    <ligand>
        <name>NAD(+)</name>
        <dbReference type="ChEBI" id="CHEBI:57540"/>
    </ligand>
</feature>
<keyword evidence="7" id="KW-1185">Reference proteome</keyword>
<dbReference type="InterPro" id="IPR003000">
    <property type="entry name" value="Sirtuin"/>
</dbReference>
<dbReference type="EMBL" id="AP027272">
    <property type="protein sequence ID" value="BDX06527.1"/>
    <property type="molecule type" value="Genomic_DNA"/>
</dbReference>
<dbReference type="GO" id="GO:0005737">
    <property type="term" value="C:cytoplasm"/>
    <property type="evidence" value="ECO:0007669"/>
    <property type="project" value="UniProtKB-SubCell"/>
</dbReference>
<evidence type="ECO:0000313" key="6">
    <source>
        <dbReference type="EMBL" id="BDX06527.1"/>
    </source>
</evidence>
<protein>
    <recommendedName>
        <fullName evidence="3">NAD-dependent protein deacylase</fullName>
        <ecNumber evidence="3">2.3.1.286</ecNumber>
    </recommendedName>
    <alternativeName>
        <fullName evidence="3">Regulatory protein SIR2 homolog</fullName>
    </alternativeName>
</protein>
<feature type="binding site" evidence="3">
    <location>
        <begin position="201"/>
        <end position="203"/>
    </location>
    <ligand>
        <name>NAD(+)</name>
        <dbReference type="ChEBI" id="CHEBI:57540"/>
    </ligand>
</feature>
<organism evidence="6 7">
    <name type="scientific">Planctobacterium marinum</name>
    <dbReference type="NCBI Taxonomy" id="1631968"/>
    <lineage>
        <taxon>Bacteria</taxon>
        <taxon>Pseudomonadati</taxon>
        <taxon>Pseudomonadota</taxon>
        <taxon>Gammaproteobacteria</taxon>
        <taxon>Alteromonadales</taxon>
        <taxon>Alteromonadaceae</taxon>
        <taxon>Planctobacterium</taxon>
    </lineage>
</organism>
<comment type="caution">
    <text evidence="3 4">Lacks conserved residue(s) required for the propagation of feature annotation.</text>
</comment>
<reference evidence="6" key="1">
    <citation type="submission" date="2023-01" db="EMBL/GenBank/DDBJ databases">
        <title>Complete genome sequence of Planctobacterium marinum strain Dej080120_11.</title>
        <authorList>
            <person name="Ueki S."/>
            <person name="Maruyama F."/>
        </authorList>
    </citation>
    <scope>NUCLEOTIDE SEQUENCE</scope>
    <source>
        <strain evidence="6">Dej080120_11</strain>
    </source>
</reference>
<feature type="binding site" evidence="3">
    <location>
        <position position="135"/>
    </location>
    <ligand>
        <name>Zn(2+)</name>
        <dbReference type="ChEBI" id="CHEBI:29105"/>
    </ligand>
</feature>
<dbReference type="GO" id="GO:0070403">
    <property type="term" value="F:NAD+ binding"/>
    <property type="evidence" value="ECO:0007669"/>
    <property type="project" value="UniProtKB-UniRule"/>
</dbReference>
<evidence type="ECO:0000259" key="5">
    <source>
        <dbReference type="PROSITE" id="PS50305"/>
    </source>
</evidence>
<comment type="similarity">
    <text evidence="3">Belongs to the sirtuin family. Class III subfamily.</text>
</comment>
<keyword evidence="2 3" id="KW-0520">NAD</keyword>
<dbReference type="InterPro" id="IPR050134">
    <property type="entry name" value="NAD-dep_sirtuin_deacylases"/>
</dbReference>